<dbReference type="Proteomes" id="UP001162162">
    <property type="component" value="Unassembled WGS sequence"/>
</dbReference>
<proteinExistence type="predicted"/>
<name>A0AAV8XXJ8_9CUCU</name>
<protein>
    <submittedName>
        <fullName evidence="1">Uncharacterized protein</fullName>
    </submittedName>
</protein>
<evidence type="ECO:0000313" key="2">
    <source>
        <dbReference type="Proteomes" id="UP001162162"/>
    </source>
</evidence>
<comment type="caution">
    <text evidence="1">The sequence shown here is derived from an EMBL/GenBank/DDBJ whole genome shotgun (WGS) entry which is preliminary data.</text>
</comment>
<dbReference type="AlphaFoldDB" id="A0AAV8XXJ8"/>
<accession>A0AAV8XXJ8</accession>
<dbReference type="EMBL" id="JAPWTK010000324">
    <property type="protein sequence ID" value="KAJ8942480.1"/>
    <property type="molecule type" value="Genomic_DNA"/>
</dbReference>
<sequence>MVLQSLSFKKMVINEPYMRSLLSAIKNNCNITMLKFDSCMLVKLPSFYLGLSNSGVLLPLRLSAGQAPGIKYKNMMLSVSVKRKAAVLRTDREGSGQAHGCCEVQHRLVLLPYHPYLPPVSSPAPKSRFQIVKVTEAGAAVVALSEVQALVRAQDQSLDFE</sequence>
<keyword evidence="2" id="KW-1185">Reference proteome</keyword>
<reference evidence="1" key="1">
    <citation type="journal article" date="2023" name="Insect Mol. Biol.">
        <title>Genome sequencing provides insights into the evolution of gene families encoding plant cell wall-degrading enzymes in longhorned beetles.</title>
        <authorList>
            <person name="Shin N.R."/>
            <person name="Okamura Y."/>
            <person name="Kirsch R."/>
            <person name="Pauchet Y."/>
        </authorList>
    </citation>
    <scope>NUCLEOTIDE SEQUENCE</scope>
    <source>
        <strain evidence="1">AMC_N1</strain>
    </source>
</reference>
<gene>
    <name evidence="1" type="ORF">NQ318_017775</name>
</gene>
<evidence type="ECO:0000313" key="1">
    <source>
        <dbReference type="EMBL" id="KAJ8942480.1"/>
    </source>
</evidence>
<organism evidence="1 2">
    <name type="scientific">Aromia moschata</name>
    <dbReference type="NCBI Taxonomy" id="1265417"/>
    <lineage>
        <taxon>Eukaryota</taxon>
        <taxon>Metazoa</taxon>
        <taxon>Ecdysozoa</taxon>
        <taxon>Arthropoda</taxon>
        <taxon>Hexapoda</taxon>
        <taxon>Insecta</taxon>
        <taxon>Pterygota</taxon>
        <taxon>Neoptera</taxon>
        <taxon>Endopterygota</taxon>
        <taxon>Coleoptera</taxon>
        <taxon>Polyphaga</taxon>
        <taxon>Cucujiformia</taxon>
        <taxon>Chrysomeloidea</taxon>
        <taxon>Cerambycidae</taxon>
        <taxon>Cerambycinae</taxon>
        <taxon>Callichromatini</taxon>
        <taxon>Aromia</taxon>
    </lineage>
</organism>